<feature type="domain" description="Disease resistance protein winged helix" evidence="9">
    <location>
        <begin position="463"/>
        <end position="527"/>
    </location>
</feature>
<reference evidence="11" key="1">
    <citation type="submission" date="2015-04" db="UniProtKB">
        <authorList>
            <consortium name="EnsemblPlants"/>
        </authorList>
    </citation>
    <scope>IDENTIFICATION</scope>
</reference>
<organism evidence="11">
    <name type="scientific">Oryza punctata</name>
    <name type="common">Red rice</name>
    <dbReference type="NCBI Taxonomy" id="4537"/>
    <lineage>
        <taxon>Eukaryota</taxon>
        <taxon>Viridiplantae</taxon>
        <taxon>Streptophyta</taxon>
        <taxon>Embryophyta</taxon>
        <taxon>Tracheophyta</taxon>
        <taxon>Spermatophyta</taxon>
        <taxon>Magnoliopsida</taxon>
        <taxon>Liliopsida</taxon>
        <taxon>Poales</taxon>
        <taxon>Poaceae</taxon>
        <taxon>BOP clade</taxon>
        <taxon>Oryzoideae</taxon>
        <taxon>Oryzeae</taxon>
        <taxon>Oryzinae</taxon>
        <taxon>Oryza</taxon>
    </lineage>
</organism>
<dbReference type="PANTHER" id="PTHR36766">
    <property type="entry name" value="PLANT BROAD-SPECTRUM MILDEW RESISTANCE PROTEIN RPW8"/>
    <property type="match status" value="1"/>
</dbReference>
<evidence type="ECO:0000256" key="4">
    <source>
        <dbReference type="ARBA" id="ARBA00022741"/>
    </source>
</evidence>
<dbReference type="GO" id="GO:0005524">
    <property type="term" value="F:ATP binding"/>
    <property type="evidence" value="ECO:0007669"/>
    <property type="project" value="UniProtKB-KW"/>
</dbReference>
<dbReference type="InterPro" id="IPR041118">
    <property type="entry name" value="Rx_N"/>
</dbReference>
<dbReference type="Gene3D" id="3.80.10.10">
    <property type="entry name" value="Ribonuclease Inhibitor"/>
    <property type="match status" value="2"/>
</dbReference>
<dbReference type="InterPro" id="IPR042197">
    <property type="entry name" value="Apaf_helical"/>
</dbReference>
<protein>
    <recommendedName>
        <fullName evidence="13">NB-ARC domain-containing protein</fullName>
    </recommendedName>
</protein>
<evidence type="ECO:0000256" key="5">
    <source>
        <dbReference type="ARBA" id="ARBA00022821"/>
    </source>
</evidence>
<dbReference type="Pfam" id="PF23559">
    <property type="entry name" value="WHD_DRP"/>
    <property type="match status" value="1"/>
</dbReference>
<dbReference type="InterPro" id="IPR027417">
    <property type="entry name" value="P-loop_NTPase"/>
</dbReference>
<evidence type="ECO:0000256" key="1">
    <source>
        <dbReference type="ARBA" id="ARBA00008894"/>
    </source>
</evidence>
<dbReference type="AlphaFoldDB" id="A0A0E0JYI1"/>
<dbReference type="Gene3D" id="1.10.8.430">
    <property type="entry name" value="Helical domain of apoptotic protease-activating factors"/>
    <property type="match status" value="1"/>
</dbReference>
<accession>A0A0E0JYI1</accession>
<proteinExistence type="inferred from homology"/>
<dbReference type="HOGENOM" id="CLU_000837_8_3_1"/>
<feature type="domain" description="NB-ARC" evidence="7">
    <location>
        <begin position="219"/>
        <end position="378"/>
    </location>
</feature>
<evidence type="ECO:0000259" key="8">
    <source>
        <dbReference type="Pfam" id="PF18052"/>
    </source>
</evidence>
<dbReference type="GO" id="GO:0006952">
    <property type="term" value="P:defense response"/>
    <property type="evidence" value="ECO:0007669"/>
    <property type="project" value="UniProtKB-KW"/>
</dbReference>
<keyword evidence="3" id="KW-0677">Repeat</keyword>
<dbReference type="InterPro" id="IPR056789">
    <property type="entry name" value="LRR_R13L1-DRL21"/>
</dbReference>
<keyword evidence="6" id="KW-0067">ATP-binding</keyword>
<dbReference type="PANTHER" id="PTHR36766:SF40">
    <property type="entry name" value="DISEASE RESISTANCE PROTEIN RGA3"/>
    <property type="match status" value="1"/>
</dbReference>
<comment type="similarity">
    <text evidence="1">Belongs to the disease resistance NB-LRR family.</text>
</comment>
<evidence type="ECO:0000259" key="10">
    <source>
        <dbReference type="Pfam" id="PF25019"/>
    </source>
</evidence>
<dbReference type="STRING" id="4537.A0A0E0JYI1"/>
<keyword evidence="2" id="KW-0433">Leucine-rich repeat</keyword>
<dbReference type="InterPro" id="IPR058922">
    <property type="entry name" value="WHD_DRP"/>
</dbReference>
<sequence>MSISKTIGFISGVNECANLFQWAGSAISSLHTRWSGTQEQKLQDEVMQLQSGLQRLRDTLPAMYDLVDRAEWRSHEDCVAKLLPNLKDAVYNADDLLDEFRWYEHKVALEGNAASQSPFLEFVDCVVQGRFNKVNDIIERLNNVSSELEKLGLREVPQRFDKSLRPETSSFPIEREIYGRDNELEQVMEFLGVPKWDTGACSKRKRGSNDASTSTSTSNQSVPVLPIVGIGGIGKTTLAQHICDHPRIKSHFDPVIWICVSDDFDVKRLTKVAIESSSGKQAKTDHLDSIQHALYESVNNKRILIILDDVWDDALKENGQCWKKFCSPLGNVSQGSMMLITTRSSKVSNALGTLEPFTMNCLENDIFWDFFKLCAFGSDSSNNDPELECIGRSILPKLKGSPLAAKTLGRLLRMNHHTTHWKNIQKSELWELKQEETDILPALQLSYMHLPFHLKRCFSFCAVYPKDYNFEKDSLCEIWVAEGFVEPEGDIPILDTSKKYFEDLVSRSFFQIVCGTYVIHDLMHDMAQLVSKHDCFIIKDTGDFQKVPHNVRHLMILDSGKFDCSNLLSLCKHAKLRTILCNKSLRQKTLAFVMDHWCTELCQIRVFSCAFLKEIPKSIGNLKHLRYLQISGSCHLNSLPLQFCRLYNLQCFNALKCVVESLPCDFDRLINLRRYKSQGFVYDRMGQLHLGTHWENEVRLMKNFNQFYGDLKLSDLGALSKDLAAEIELNRKRYIGSLTLQWCLWISQEHNEMEVFQVLHPPTSLRSLKLMYYPGESLPCWFQRQNGCNEIPGVIAGNNDGCISVFSSLTDLDISDCEKLSNLNQFLQVAHVPSLERIRISNCGRVASTPRFGDFHCLEEMILDHCKIFDHSESLSIPSLKKLVLHYSGNPIGKIECCSLTSLSFMCPSVTSIPLQVWSSNLPALQNLDIKWCSSLTFIGESEPADFTNLSRQVSSSSRIRTFSSLTVLTIHGCEKLLALDDLLKQEYLPSIKSINISYCQELLSLPGEMFGSFPFLNDLGIWNCPSLTWQRGLVLPSSLLELNIIDCGYFSTWLPSCLENVTSLVLLRMIKCRGITSITDRTLSSNLASLQELCIEDCPDLVSIGRGKMIAKIKKVRIRERRVEWWRDWVMAAGVLGNQQGLPCQNFLSPIFFPLL</sequence>
<evidence type="ECO:0000256" key="6">
    <source>
        <dbReference type="ARBA" id="ARBA00022840"/>
    </source>
</evidence>
<evidence type="ECO:0008006" key="13">
    <source>
        <dbReference type="Google" id="ProtNLM"/>
    </source>
</evidence>
<evidence type="ECO:0000259" key="9">
    <source>
        <dbReference type="Pfam" id="PF23559"/>
    </source>
</evidence>
<name>A0A0E0JYI1_ORYPU</name>
<dbReference type="eggNOG" id="KOG4658">
    <property type="taxonomic scope" value="Eukaryota"/>
</dbReference>
<feature type="domain" description="Disease resistance N-terminal" evidence="8">
    <location>
        <begin position="47"/>
        <end position="102"/>
    </location>
</feature>
<dbReference type="Gene3D" id="1.10.10.10">
    <property type="entry name" value="Winged helix-like DNA-binding domain superfamily/Winged helix DNA-binding domain"/>
    <property type="match status" value="1"/>
</dbReference>
<dbReference type="Proteomes" id="UP000026962">
    <property type="component" value="Chromosome 2"/>
</dbReference>
<evidence type="ECO:0000256" key="3">
    <source>
        <dbReference type="ARBA" id="ARBA00022737"/>
    </source>
</evidence>
<keyword evidence="12" id="KW-1185">Reference proteome</keyword>
<dbReference type="InterPro" id="IPR036388">
    <property type="entry name" value="WH-like_DNA-bd_sf"/>
</dbReference>
<dbReference type="Gene3D" id="1.20.5.4130">
    <property type="match status" value="1"/>
</dbReference>
<dbReference type="OMA" id="HNEMEVF"/>
<dbReference type="SUPFAM" id="SSF52540">
    <property type="entry name" value="P-loop containing nucleoside triphosphate hydrolases"/>
    <property type="match status" value="1"/>
</dbReference>
<evidence type="ECO:0000256" key="2">
    <source>
        <dbReference type="ARBA" id="ARBA00022614"/>
    </source>
</evidence>
<dbReference type="Pfam" id="PF25019">
    <property type="entry name" value="LRR_R13L1-DRL21"/>
    <property type="match status" value="1"/>
</dbReference>
<dbReference type="GO" id="GO:0051707">
    <property type="term" value="P:response to other organism"/>
    <property type="evidence" value="ECO:0007669"/>
    <property type="project" value="UniProtKB-ARBA"/>
</dbReference>
<dbReference type="InterPro" id="IPR002182">
    <property type="entry name" value="NB-ARC"/>
</dbReference>
<dbReference type="Gene3D" id="3.40.50.300">
    <property type="entry name" value="P-loop containing nucleotide triphosphate hydrolases"/>
    <property type="match status" value="1"/>
</dbReference>
<evidence type="ECO:0000259" key="7">
    <source>
        <dbReference type="Pfam" id="PF00931"/>
    </source>
</evidence>
<dbReference type="Pfam" id="PF18052">
    <property type="entry name" value="Rx_N"/>
    <property type="match status" value="1"/>
</dbReference>
<keyword evidence="5" id="KW-0611">Plant defense</keyword>
<reference evidence="11" key="2">
    <citation type="submission" date="2018-05" db="EMBL/GenBank/DDBJ databases">
        <title>OpunRS2 (Oryza punctata Reference Sequence Version 2).</title>
        <authorList>
            <person name="Zhang J."/>
            <person name="Kudrna D."/>
            <person name="Lee S."/>
            <person name="Talag J."/>
            <person name="Welchert J."/>
            <person name="Wing R.A."/>
        </authorList>
    </citation>
    <scope>NUCLEOTIDE SEQUENCE [LARGE SCALE GENOMIC DNA]</scope>
</reference>
<evidence type="ECO:0000313" key="12">
    <source>
        <dbReference type="Proteomes" id="UP000026962"/>
    </source>
</evidence>
<dbReference type="InterPro" id="IPR032675">
    <property type="entry name" value="LRR_dom_sf"/>
</dbReference>
<dbReference type="Gramene" id="OPUNC02G11020.1">
    <property type="protein sequence ID" value="OPUNC02G11020.1"/>
    <property type="gene ID" value="OPUNC02G11020"/>
</dbReference>
<feature type="domain" description="R13L1/DRL21-like LRR repeat region" evidence="10">
    <location>
        <begin position="701"/>
        <end position="843"/>
    </location>
</feature>
<dbReference type="EnsemblPlants" id="OPUNC02G11020.1">
    <property type="protein sequence ID" value="OPUNC02G11020.1"/>
    <property type="gene ID" value="OPUNC02G11020"/>
</dbReference>
<dbReference type="Pfam" id="PF00931">
    <property type="entry name" value="NB-ARC"/>
    <property type="match status" value="1"/>
</dbReference>
<dbReference type="SUPFAM" id="SSF52058">
    <property type="entry name" value="L domain-like"/>
    <property type="match status" value="2"/>
</dbReference>
<dbReference type="PRINTS" id="PR00364">
    <property type="entry name" value="DISEASERSIST"/>
</dbReference>
<keyword evidence="4" id="KW-0547">Nucleotide-binding</keyword>
<dbReference type="GO" id="GO:0043531">
    <property type="term" value="F:ADP binding"/>
    <property type="evidence" value="ECO:0007669"/>
    <property type="project" value="InterPro"/>
</dbReference>
<evidence type="ECO:0000313" key="11">
    <source>
        <dbReference type="EnsemblPlants" id="OPUNC02G11020.1"/>
    </source>
</evidence>